<reference evidence="2 3" key="1">
    <citation type="submission" date="2017-02" db="EMBL/GenBank/DDBJ databases">
        <authorList>
            <person name="Peterson S.W."/>
        </authorList>
    </citation>
    <scope>NUCLEOTIDE SEQUENCE [LARGE SCALE GENOMIC DNA]</scope>
    <source>
        <strain evidence="2 3">B Mb 05.01</strain>
    </source>
</reference>
<feature type="region of interest" description="Disordered" evidence="1">
    <location>
        <begin position="1"/>
        <end position="20"/>
    </location>
</feature>
<gene>
    <name evidence="2" type="ORF">FM104_11495</name>
</gene>
<dbReference type="Proteomes" id="UP000196320">
    <property type="component" value="Unassembled WGS sequence"/>
</dbReference>
<evidence type="ECO:0000313" key="2">
    <source>
        <dbReference type="EMBL" id="SJN41587.1"/>
    </source>
</evidence>
<dbReference type="AlphaFoldDB" id="A0A1R4KBB8"/>
<dbReference type="EMBL" id="FUKO01000029">
    <property type="protein sequence ID" value="SJN41587.1"/>
    <property type="molecule type" value="Genomic_DNA"/>
</dbReference>
<proteinExistence type="predicted"/>
<dbReference type="RefSeq" id="WP_087132372.1">
    <property type="nucleotide sequence ID" value="NZ_FUKO01000029.1"/>
</dbReference>
<organism evidence="2 3">
    <name type="scientific">Microbacterium esteraromaticum</name>
    <dbReference type="NCBI Taxonomy" id="57043"/>
    <lineage>
        <taxon>Bacteria</taxon>
        <taxon>Bacillati</taxon>
        <taxon>Actinomycetota</taxon>
        <taxon>Actinomycetes</taxon>
        <taxon>Micrococcales</taxon>
        <taxon>Microbacteriaceae</taxon>
        <taxon>Microbacterium</taxon>
    </lineage>
</organism>
<accession>A0A1R4KBB8</accession>
<keyword evidence="3" id="KW-1185">Reference proteome</keyword>
<sequence length="264" mass="29113">MSRSTTGLDIPDEPDHAAGGAHTIRLSSSDADDSSAVAYSTEIDKLDLLSEEMALHSQHLVLQAAAQLLMRARSELASFSLVGDREVWRVVEAFDDRGQSIALEDSTTASVNSFLAERGLIDADSHPDRTMLQIEVRNTTDAAGPKHRFIDVHALNESDFDAVIESARRRLGLIEPGRTRHDFDVEIRKGMTFQNGLDGDQVRQATDIALRYYHGIVREGGGAIDVEAESFHEAIGIAARELMLEDTTDDDHRERPSVHSRRLG</sequence>
<name>A0A1R4KBB8_9MICO</name>
<protein>
    <submittedName>
        <fullName evidence="2">Uncharacterized protein</fullName>
    </submittedName>
</protein>
<evidence type="ECO:0000256" key="1">
    <source>
        <dbReference type="SAM" id="MobiDB-lite"/>
    </source>
</evidence>
<evidence type="ECO:0000313" key="3">
    <source>
        <dbReference type="Proteomes" id="UP000196320"/>
    </source>
</evidence>